<feature type="domain" description="TonB-dependent receptor plug" evidence="2">
    <location>
        <begin position="43"/>
        <end position="110"/>
    </location>
</feature>
<reference evidence="4" key="1">
    <citation type="journal article" date="2019" name="Int. J. Syst. Evol. Microbiol.">
        <title>The Global Catalogue of Microorganisms (GCM) 10K type strain sequencing project: providing services to taxonomists for standard genome sequencing and annotation.</title>
        <authorList>
            <consortium name="The Broad Institute Genomics Platform"/>
            <consortium name="The Broad Institute Genome Sequencing Center for Infectious Disease"/>
            <person name="Wu L."/>
            <person name="Ma J."/>
        </authorList>
    </citation>
    <scope>NUCLEOTIDE SEQUENCE [LARGE SCALE GENOMIC DNA]</scope>
    <source>
        <strain evidence="4">CGMCC 1.6375</strain>
    </source>
</reference>
<protein>
    <recommendedName>
        <fullName evidence="2">TonB-dependent receptor plug domain-containing protein</fullName>
    </recommendedName>
</protein>
<comment type="similarity">
    <text evidence="1">Belongs to the TonB-dependent receptor family.</text>
</comment>
<name>A0ABQ2HVC5_9BACT</name>
<gene>
    <name evidence="3" type="ORF">GCM10010967_24760</name>
</gene>
<dbReference type="EMBL" id="BMLI01000001">
    <property type="protein sequence ID" value="GGM90750.1"/>
    <property type="molecule type" value="Genomic_DNA"/>
</dbReference>
<comment type="subcellular location">
    <subcellularLocation>
        <location evidence="1">Cell outer membrane</location>
        <topology evidence="1">Multi-pass membrane protein</topology>
    </subcellularLocation>
</comment>
<dbReference type="InterPro" id="IPR012910">
    <property type="entry name" value="Plug_dom"/>
</dbReference>
<comment type="caution">
    <text evidence="3">The sequence shown here is derived from an EMBL/GenBank/DDBJ whole genome shotgun (WGS) entry which is preliminary data.</text>
</comment>
<dbReference type="InterPro" id="IPR037066">
    <property type="entry name" value="Plug_dom_sf"/>
</dbReference>
<dbReference type="Gene3D" id="2.170.130.10">
    <property type="entry name" value="TonB-dependent receptor, plug domain"/>
    <property type="match status" value="1"/>
</dbReference>
<accession>A0ABQ2HVC5</accession>
<keyword evidence="4" id="KW-1185">Reference proteome</keyword>
<dbReference type="Proteomes" id="UP000632339">
    <property type="component" value="Unassembled WGS sequence"/>
</dbReference>
<proteinExistence type="inferred from homology"/>
<keyword evidence="1" id="KW-1134">Transmembrane beta strand</keyword>
<sequence>MAGGQVSVDFSLKESAAQLQEEIVSGRNLNCENVIVAKIPLKKLENPQVYGTVSSEIMKQQAITSYDDALRNVPGISRTWESTGRGGDGASYFALRGIEAQPLLYNGLPGITSGNPTSVTGR</sequence>
<dbReference type="SUPFAM" id="SSF56935">
    <property type="entry name" value="Porins"/>
    <property type="match status" value="1"/>
</dbReference>
<keyword evidence="1" id="KW-0813">Transport</keyword>
<keyword evidence="1" id="KW-0812">Transmembrane</keyword>
<organism evidence="3 4">
    <name type="scientific">Dyadobacter beijingensis</name>
    <dbReference type="NCBI Taxonomy" id="365489"/>
    <lineage>
        <taxon>Bacteria</taxon>
        <taxon>Pseudomonadati</taxon>
        <taxon>Bacteroidota</taxon>
        <taxon>Cytophagia</taxon>
        <taxon>Cytophagales</taxon>
        <taxon>Spirosomataceae</taxon>
        <taxon>Dyadobacter</taxon>
    </lineage>
</organism>
<evidence type="ECO:0000313" key="3">
    <source>
        <dbReference type="EMBL" id="GGM90750.1"/>
    </source>
</evidence>
<keyword evidence="1" id="KW-0472">Membrane</keyword>
<evidence type="ECO:0000313" key="4">
    <source>
        <dbReference type="Proteomes" id="UP000632339"/>
    </source>
</evidence>
<evidence type="ECO:0000256" key="1">
    <source>
        <dbReference type="PROSITE-ProRule" id="PRU01360"/>
    </source>
</evidence>
<keyword evidence="1" id="KW-0998">Cell outer membrane</keyword>
<evidence type="ECO:0000259" key="2">
    <source>
        <dbReference type="Pfam" id="PF07715"/>
    </source>
</evidence>
<dbReference type="InterPro" id="IPR039426">
    <property type="entry name" value="TonB-dep_rcpt-like"/>
</dbReference>
<dbReference type="RefSeq" id="WP_019943574.1">
    <property type="nucleotide sequence ID" value="NZ_BMLI01000001.1"/>
</dbReference>
<dbReference type="PROSITE" id="PS52016">
    <property type="entry name" value="TONB_DEPENDENT_REC_3"/>
    <property type="match status" value="1"/>
</dbReference>
<dbReference type="Pfam" id="PF07715">
    <property type="entry name" value="Plug"/>
    <property type="match status" value="1"/>
</dbReference>